<protein>
    <submittedName>
        <fullName evidence="3">Type II CAAX endopeptidase family protein</fullName>
    </submittedName>
</protein>
<feature type="domain" description="CAAX prenyl protease 2/Lysostaphin resistance protein A-like" evidence="2">
    <location>
        <begin position="124"/>
        <end position="215"/>
    </location>
</feature>
<dbReference type="RefSeq" id="WP_269427000.1">
    <property type="nucleotide sequence ID" value="NZ_JAPWGM010000002.1"/>
</dbReference>
<feature type="transmembrane region" description="Helical" evidence="1">
    <location>
        <begin position="243"/>
        <end position="270"/>
    </location>
</feature>
<feature type="transmembrane region" description="Helical" evidence="1">
    <location>
        <begin position="179"/>
        <end position="196"/>
    </location>
</feature>
<evidence type="ECO:0000256" key="1">
    <source>
        <dbReference type="SAM" id="Phobius"/>
    </source>
</evidence>
<gene>
    <name evidence="3" type="ORF">O0955_07910</name>
</gene>
<feature type="transmembrane region" description="Helical" evidence="1">
    <location>
        <begin position="203"/>
        <end position="223"/>
    </location>
</feature>
<dbReference type="PANTHER" id="PTHR39430">
    <property type="entry name" value="MEMBRANE-ASSOCIATED PROTEASE-RELATED"/>
    <property type="match status" value="1"/>
</dbReference>
<name>A0ABT4L7M9_9SPHI</name>
<comment type="caution">
    <text evidence="3">The sequence shown here is derived from an EMBL/GenBank/DDBJ whole genome shotgun (WGS) entry which is preliminary data.</text>
</comment>
<keyword evidence="1" id="KW-1133">Transmembrane helix</keyword>
<feature type="transmembrane region" description="Helical" evidence="1">
    <location>
        <begin position="12"/>
        <end position="29"/>
    </location>
</feature>
<evidence type="ECO:0000259" key="2">
    <source>
        <dbReference type="Pfam" id="PF02517"/>
    </source>
</evidence>
<evidence type="ECO:0000313" key="4">
    <source>
        <dbReference type="Proteomes" id="UP001144347"/>
    </source>
</evidence>
<feature type="transmembrane region" description="Helical" evidence="1">
    <location>
        <begin position="155"/>
        <end position="173"/>
    </location>
</feature>
<feature type="transmembrane region" description="Helical" evidence="1">
    <location>
        <begin position="123"/>
        <end position="143"/>
    </location>
</feature>
<dbReference type="Proteomes" id="UP001144347">
    <property type="component" value="Unassembled WGS sequence"/>
</dbReference>
<proteinExistence type="predicted"/>
<dbReference type="PANTHER" id="PTHR39430:SF1">
    <property type="entry name" value="PROTEASE"/>
    <property type="match status" value="1"/>
</dbReference>
<reference evidence="3" key="1">
    <citation type="submission" date="2022-12" db="EMBL/GenBank/DDBJ databases">
        <title>Genome sequence of HCMS5-2.</title>
        <authorList>
            <person name="Woo H."/>
        </authorList>
    </citation>
    <scope>NUCLEOTIDE SEQUENCE</scope>
    <source>
        <strain evidence="3">HCMS5-2</strain>
    </source>
</reference>
<keyword evidence="1" id="KW-0472">Membrane</keyword>
<keyword evidence="1" id="KW-0812">Transmembrane</keyword>
<keyword evidence="4" id="KW-1185">Reference proteome</keyword>
<feature type="transmembrane region" description="Helical" evidence="1">
    <location>
        <begin position="49"/>
        <end position="67"/>
    </location>
</feature>
<evidence type="ECO:0000313" key="3">
    <source>
        <dbReference type="EMBL" id="MCZ4243930.1"/>
    </source>
</evidence>
<feature type="transmembrane region" description="Helical" evidence="1">
    <location>
        <begin position="88"/>
        <end position="111"/>
    </location>
</feature>
<sequence>MENKFLYYLKPILSVFLFAFLILIWGIPFGMLDQMKVFNFPEGSFSSNLYNEVSLIIMAVGALLMIFKIFPSRNFEGVFIVNTNILSGFFKGTLIGLGLIACCTAIIYANGNVVFSKSEINPVSILAYLLFFVLVGISEEFVFRSFPLVVFSERYLISIAVVINGLLFGLIHLTNPNFSIVPMINITLSGILFSIITLQKRNIWWAVGLHFGWNFCQGTLLGFKVSGLDAPGLMVAKPIGSPLFSGGLFGAEGSLLCTVILLIYIVWLLIKGKIQPVQEIFNDDEFIGER</sequence>
<dbReference type="EMBL" id="JAPWGM010000002">
    <property type="protein sequence ID" value="MCZ4243930.1"/>
    <property type="molecule type" value="Genomic_DNA"/>
</dbReference>
<accession>A0ABT4L7M9</accession>
<organism evidence="3 4">
    <name type="scientific">Pedobacter punctiformis</name>
    <dbReference type="NCBI Taxonomy" id="3004097"/>
    <lineage>
        <taxon>Bacteria</taxon>
        <taxon>Pseudomonadati</taxon>
        <taxon>Bacteroidota</taxon>
        <taxon>Sphingobacteriia</taxon>
        <taxon>Sphingobacteriales</taxon>
        <taxon>Sphingobacteriaceae</taxon>
        <taxon>Pedobacter</taxon>
    </lineage>
</organism>
<dbReference type="Pfam" id="PF02517">
    <property type="entry name" value="Rce1-like"/>
    <property type="match status" value="1"/>
</dbReference>
<dbReference type="InterPro" id="IPR003675">
    <property type="entry name" value="Rce1/LyrA-like_dom"/>
</dbReference>